<dbReference type="Proteomes" id="UP000306544">
    <property type="component" value="Unassembled WGS sequence"/>
</dbReference>
<comment type="caution">
    <text evidence="3">The sequence shown here is derived from an EMBL/GenBank/DDBJ whole genome shotgun (WGS) entry which is preliminary data.</text>
</comment>
<organism evidence="3 4">
    <name type="scientific">Nesterenkonia sphaerica</name>
    <dbReference type="NCBI Taxonomy" id="1804988"/>
    <lineage>
        <taxon>Bacteria</taxon>
        <taxon>Bacillati</taxon>
        <taxon>Actinomycetota</taxon>
        <taxon>Actinomycetes</taxon>
        <taxon>Micrococcales</taxon>
        <taxon>Micrococcaceae</taxon>
        <taxon>Nesterenkonia</taxon>
    </lineage>
</organism>
<name>A0A5R9AL38_9MICC</name>
<feature type="region of interest" description="Disordered" evidence="1">
    <location>
        <begin position="91"/>
        <end position="115"/>
    </location>
</feature>
<keyword evidence="4" id="KW-1185">Reference proteome</keyword>
<dbReference type="Pfam" id="PF01610">
    <property type="entry name" value="DDE_Tnp_ISL3"/>
    <property type="match status" value="1"/>
</dbReference>
<reference evidence="3 4" key="1">
    <citation type="submission" date="2019-05" db="EMBL/GenBank/DDBJ databases">
        <title>Nesterenkonia sp. GY239, isolated from the Southern Atlantic Ocean.</title>
        <authorList>
            <person name="Zhang G."/>
        </authorList>
    </citation>
    <scope>NUCLEOTIDE SEQUENCE [LARGE SCALE GENOMIC DNA]</scope>
    <source>
        <strain evidence="3 4">GY239</strain>
    </source>
</reference>
<accession>A0A5R9AL38</accession>
<dbReference type="EMBL" id="VAWA01000002">
    <property type="protein sequence ID" value="TLP79522.1"/>
    <property type="molecule type" value="Genomic_DNA"/>
</dbReference>
<evidence type="ECO:0000256" key="1">
    <source>
        <dbReference type="SAM" id="MobiDB-lite"/>
    </source>
</evidence>
<gene>
    <name evidence="3" type="ORF">FEF27_02730</name>
</gene>
<feature type="domain" description="Transposase IS204/IS1001/IS1096/IS1165 DDE" evidence="2">
    <location>
        <begin position="1"/>
        <end position="90"/>
    </location>
</feature>
<dbReference type="OrthoDB" id="3238779at2"/>
<proteinExistence type="predicted"/>
<sequence length="115" mass="13334">MKEHLRRVVAATDIPPAQNARIDFEMAVAAADMVETDKLAATVAKWWTEIKVFVRAPVTNARTEAANTGIKQIKHTGRGFRNQRSYQSRILGTRMRQTRRRRRIHHHHQGFHAQR</sequence>
<evidence type="ECO:0000259" key="2">
    <source>
        <dbReference type="Pfam" id="PF01610"/>
    </source>
</evidence>
<evidence type="ECO:0000313" key="4">
    <source>
        <dbReference type="Proteomes" id="UP000306544"/>
    </source>
</evidence>
<dbReference type="InterPro" id="IPR002560">
    <property type="entry name" value="Transposase_DDE"/>
</dbReference>
<dbReference type="AlphaFoldDB" id="A0A5R9AL38"/>
<feature type="compositionally biased region" description="Basic residues" evidence="1">
    <location>
        <begin position="96"/>
        <end position="115"/>
    </location>
</feature>
<evidence type="ECO:0000313" key="3">
    <source>
        <dbReference type="EMBL" id="TLP79522.1"/>
    </source>
</evidence>
<protein>
    <submittedName>
        <fullName evidence="3">Transposase</fullName>
    </submittedName>
</protein>